<feature type="transmembrane region" description="Helical" evidence="7">
    <location>
        <begin position="297"/>
        <end position="315"/>
    </location>
</feature>
<feature type="domain" description="TLC" evidence="8">
    <location>
        <begin position="149"/>
        <end position="425"/>
    </location>
</feature>
<feature type="transmembrane region" description="Helical" evidence="7">
    <location>
        <begin position="394"/>
        <end position="421"/>
    </location>
</feature>
<dbReference type="PANTHER" id="PTHR13439:SF66">
    <property type="entry name" value="BCDNA.GH12326"/>
    <property type="match status" value="1"/>
</dbReference>
<dbReference type="RefSeq" id="XP_023174755.2">
    <property type="nucleotide sequence ID" value="XM_023318987.2"/>
</dbReference>
<dbReference type="SMART" id="SM00724">
    <property type="entry name" value="TLC"/>
    <property type="match status" value="1"/>
</dbReference>
<dbReference type="InterPro" id="IPR050846">
    <property type="entry name" value="TLCD"/>
</dbReference>
<dbReference type="AlphaFoldDB" id="A0A6J1M1P1"/>
<dbReference type="RefSeq" id="XP_023174756.2">
    <property type="nucleotide sequence ID" value="XM_023318988.2"/>
</dbReference>
<dbReference type="RefSeq" id="XP_023174757.2">
    <property type="nucleotide sequence ID" value="XM_023318989.2"/>
</dbReference>
<evidence type="ECO:0000313" key="14">
    <source>
        <dbReference type="RefSeq" id="XP_023174758.2"/>
    </source>
</evidence>
<dbReference type="OMA" id="WSCPRNF"/>
<dbReference type="GO" id="GO:0016020">
    <property type="term" value="C:membrane"/>
    <property type="evidence" value="ECO:0007669"/>
    <property type="project" value="UniProtKB-SubCell"/>
</dbReference>
<dbReference type="PROSITE" id="PS50922">
    <property type="entry name" value="TLC"/>
    <property type="match status" value="1"/>
</dbReference>
<reference evidence="10 11" key="1">
    <citation type="submission" date="2025-04" db="UniProtKB">
        <authorList>
            <consortium name="RefSeq"/>
        </authorList>
    </citation>
    <scope>IDENTIFICATION</scope>
    <source>
        <strain evidence="10 11">15085-1641.00</strain>
        <tissue evidence="10 11">Whole body</tissue>
    </source>
</reference>
<proteinExistence type="predicted"/>
<name>A0A6J1M1P1_DROHY</name>
<evidence type="ECO:0000256" key="4">
    <source>
        <dbReference type="ARBA" id="ARBA00023136"/>
    </source>
</evidence>
<sequence>MHQRRNSLCQPLLSNGGCMDAASAPEPAPAPAAGPAPAPVPAAAAAPIPTPAPVPAAAADEFVEVAAAPMPLRCGCYFSLACSIGSMSLACGSLWQIPNTTDRLTLQRGLFLTSLGFIYFISLTDFCNKYLLETKRGQQFRNKYRLMISDVLEITNKIVSAIQASFSFLVGLIVCKSTCSKSFVYASHFLMEAYGWFGTAYFMYDIWSMYKVHTQKIADKLHLLRLTKSQPFTNGHARKYYDKAGVGGGDRGGGGNNNGSTPSTPHEICDYDGACVQIPKDGRWDFLKYVLTHPVMMIHHVFIGTFGLLVVTYIRGGGHCIYSYMFMMEFSTPFVSLRSILSTMGLKDSRVYIVNGLLMLATFFVCRVCMWPYVMWRYSLAIDAASMWSAICGLPRGCLISIAILFLPQLYWFYLMLMGALKVFLPKRRRQPSALGTQSQANALIATPTPTPTPTPPPPPTPTPTAADTPTATSNGKQN</sequence>
<evidence type="ECO:0000256" key="6">
    <source>
        <dbReference type="SAM" id="MobiDB-lite"/>
    </source>
</evidence>
<dbReference type="Pfam" id="PF03798">
    <property type="entry name" value="TRAM_LAG1_CLN8"/>
    <property type="match status" value="1"/>
</dbReference>
<feature type="transmembrane region" description="Helical" evidence="7">
    <location>
        <begin position="193"/>
        <end position="210"/>
    </location>
</feature>
<keyword evidence="3 7" id="KW-1133">Transmembrane helix</keyword>
<evidence type="ECO:0000256" key="7">
    <source>
        <dbReference type="SAM" id="Phobius"/>
    </source>
</evidence>
<feature type="compositionally biased region" description="Pro residues" evidence="6">
    <location>
        <begin position="449"/>
        <end position="463"/>
    </location>
</feature>
<comment type="subcellular location">
    <subcellularLocation>
        <location evidence="1">Membrane</location>
        <topology evidence="1">Multi-pass membrane protein</topology>
    </subcellularLocation>
</comment>
<evidence type="ECO:0000256" key="2">
    <source>
        <dbReference type="ARBA" id="ARBA00022692"/>
    </source>
</evidence>
<evidence type="ECO:0000313" key="11">
    <source>
        <dbReference type="RefSeq" id="XP_023174755.2"/>
    </source>
</evidence>
<dbReference type="InterPro" id="IPR006634">
    <property type="entry name" value="TLC-dom"/>
</dbReference>
<evidence type="ECO:0000259" key="8">
    <source>
        <dbReference type="PROSITE" id="PS50922"/>
    </source>
</evidence>
<feature type="region of interest" description="Disordered" evidence="6">
    <location>
        <begin position="434"/>
        <end position="479"/>
    </location>
</feature>
<feature type="transmembrane region" description="Helical" evidence="7">
    <location>
        <begin position="353"/>
        <end position="374"/>
    </location>
</feature>
<keyword evidence="2 5" id="KW-0812">Transmembrane</keyword>
<evidence type="ECO:0000256" key="5">
    <source>
        <dbReference type="PROSITE-ProRule" id="PRU00205"/>
    </source>
</evidence>
<accession>A0A6J1M1P1</accession>
<keyword evidence="4 5" id="KW-0472">Membrane</keyword>
<dbReference type="KEGG" id="dhe:111602068"/>
<evidence type="ECO:0000313" key="12">
    <source>
        <dbReference type="RefSeq" id="XP_023174756.2"/>
    </source>
</evidence>
<evidence type="ECO:0000256" key="1">
    <source>
        <dbReference type="ARBA" id="ARBA00004141"/>
    </source>
</evidence>
<dbReference type="RefSeq" id="XP_023174758.2">
    <property type="nucleotide sequence ID" value="XM_023318990.2"/>
</dbReference>
<evidence type="ECO:0000256" key="3">
    <source>
        <dbReference type="ARBA" id="ARBA00022989"/>
    </source>
</evidence>
<evidence type="ECO:0000313" key="9">
    <source>
        <dbReference type="Proteomes" id="UP000504633"/>
    </source>
</evidence>
<evidence type="ECO:0000313" key="10">
    <source>
        <dbReference type="RefSeq" id="XP_023174754.2"/>
    </source>
</evidence>
<dbReference type="GO" id="GO:0055088">
    <property type="term" value="P:lipid homeostasis"/>
    <property type="evidence" value="ECO:0007669"/>
    <property type="project" value="TreeGrafter"/>
</dbReference>
<dbReference type="Proteomes" id="UP000504633">
    <property type="component" value="Unplaced"/>
</dbReference>
<feature type="transmembrane region" description="Helical" evidence="7">
    <location>
        <begin position="109"/>
        <end position="131"/>
    </location>
</feature>
<dbReference type="RefSeq" id="XP_023174754.2">
    <property type="nucleotide sequence ID" value="XM_023318986.2"/>
</dbReference>
<gene>
    <name evidence="10 11 12 13 14" type="primary">LOC111602068</name>
</gene>
<dbReference type="OrthoDB" id="10266980at2759"/>
<keyword evidence="9" id="KW-1185">Reference proteome</keyword>
<dbReference type="PANTHER" id="PTHR13439">
    <property type="entry name" value="CT120 PROTEIN"/>
    <property type="match status" value="1"/>
</dbReference>
<dbReference type="GeneID" id="111602068"/>
<evidence type="ECO:0000313" key="13">
    <source>
        <dbReference type="RefSeq" id="XP_023174757.2"/>
    </source>
</evidence>
<dbReference type="GO" id="GO:0005783">
    <property type="term" value="C:endoplasmic reticulum"/>
    <property type="evidence" value="ECO:0007669"/>
    <property type="project" value="TreeGrafter"/>
</dbReference>
<feature type="compositionally biased region" description="Low complexity" evidence="6">
    <location>
        <begin position="464"/>
        <end position="473"/>
    </location>
</feature>
<feature type="transmembrane region" description="Helical" evidence="7">
    <location>
        <begin position="77"/>
        <end position="97"/>
    </location>
</feature>
<organism evidence="9 13">
    <name type="scientific">Drosophila hydei</name>
    <name type="common">Fruit fly</name>
    <dbReference type="NCBI Taxonomy" id="7224"/>
    <lineage>
        <taxon>Eukaryota</taxon>
        <taxon>Metazoa</taxon>
        <taxon>Ecdysozoa</taxon>
        <taxon>Arthropoda</taxon>
        <taxon>Hexapoda</taxon>
        <taxon>Insecta</taxon>
        <taxon>Pterygota</taxon>
        <taxon>Neoptera</taxon>
        <taxon>Endopterygota</taxon>
        <taxon>Diptera</taxon>
        <taxon>Brachycera</taxon>
        <taxon>Muscomorpha</taxon>
        <taxon>Ephydroidea</taxon>
        <taxon>Drosophilidae</taxon>
        <taxon>Drosophila</taxon>
    </lineage>
</organism>
<protein>
    <submittedName>
        <fullName evidence="10 11">Uncharacterized protein LOC111602068</fullName>
    </submittedName>
</protein>